<sequence length="58" mass="6404">MLLQGPGTPGRYTSLVAEGVIRLKATTTRDLGRLPRYDVPPEVSPLDLLLVDREDGER</sequence>
<organism evidence="1 2">
    <name type="scientific">Micromonospora carbonacea</name>
    <dbReference type="NCBI Taxonomy" id="47853"/>
    <lineage>
        <taxon>Bacteria</taxon>
        <taxon>Bacillati</taxon>
        <taxon>Actinomycetota</taxon>
        <taxon>Actinomycetes</taxon>
        <taxon>Micromonosporales</taxon>
        <taxon>Micromonosporaceae</taxon>
        <taxon>Micromonospora</taxon>
    </lineage>
</organism>
<gene>
    <name evidence="1" type="ORF">GA0070563_11610</name>
</gene>
<evidence type="ECO:0000313" key="2">
    <source>
        <dbReference type="Proteomes" id="UP000183585"/>
    </source>
</evidence>
<dbReference type="AlphaFoldDB" id="A0A1C5AQ14"/>
<accession>A0A1C5AQ14</accession>
<evidence type="ECO:0000313" key="1">
    <source>
        <dbReference type="EMBL" id="SCF47236.1"/>
    </source>
</evidence>
<name>A0A1C5AQ14_9ACTN</name>
<keyword evidence="2" id="KW-1185">Reference proteome</keyword>
<protein>
    <submittedName>
        <fullName evidence="1">Uncharacterized protein</fullName>
    </submittedName>
</protein>
<reference evidence="2" key="1">
    <citation type="submission" date="2016-06" db="EMBL/GenBank/DDBJ databases">
        <authorList>
            <person name="Varghese N."/>
            <person name="Submissions Spin"/>
        </authorList>
    </citation>
    <scope>NUCLEOTIDE SEQUENCE [LARGE SCALE GENOMIC DNA]</scope>
    <source>
        <strain evidence="2">DSM 43168</strain>
    </source>
</reference>
<dbReference type="Proteomes" id="UP000183585">
    <property type="component" value="Unassembled WGS sequence"/>
</dbReference>
<dbReference type="EMBL" id="FMCT01000016">
    <property type="protein sequence ID" value="SCF47236.1"/>
    <property type="molecule type" value="Genomic_DNA"/>
</dbReference>
<proteinExistence type="predicted"/>